<reference evidence="1 2" key="1">
    <citation type="submission" date="2018-09" db="EMBL/GenBank/DDBJ databases">
        <title>Cohnella cavernae sp. nov., isolated from a karst cave.</title>
        <authorList>
            <person name="Zhu H."/>
        </authorList>
    </citation>
    <scope>NUCLEOTIDE SEQUENCE [LARGE SCALE GENOMIC DNA]</scope>
    <source>
        <strain evidence="1 2">K2E09-144</strain>
    </source>
</reference>
<dbReference type="Pfam" id="PF15428">
    <property type="entry name" value="Imm26"/>
    <property type="match status" value="1"/>
</dbReference>
<dbReference type="RefSeq" id="WP_119150604.1">
    <property type="nucleotide sequence ID" value="NZ_JBHSOV010000026.1"/>
</dbReference>
<dbReference type="Proteomes" id="UP000266340">
    <property type="component" value="Unassembled WGS sequence"/>
</dbReference>
<dbReference type="InterPro" id="IPR029278">
    <property type="entry name" value="Imm26"/>
</dbReference>
<comment type="caution">
    <text evidence="1">The sequence shown here is derived from an EMBL/GenBank/DDBJ whole genome shotgun (WGS) entry which is preliminary data.</text>
</comment>
<dbReference type="OrthoDB" id="2662441at2"/>
<keyword evidence="2" id="KW-1185">Reference proteome</keyword>
<name>A0A398CUA2_9BACL</name>
<evidence type="ECO:0000313" key="1">
    <source>
        <dbReference type="EMBL" id="RIE02564.1"/>
    </source>
</evidence>
<evidence type="ECO:0000313" key="2">
    <source>
        <dbReference type="Proteomes" id="UP000266340"/>
    </source>
</evidence>
<dbReference type="EMBL" id="QXJM01000039">
    <property type="protein sequence ID" value="RIE02564.1"/>
    <property type="molecule type" value="Genomic_DNA"/>
</dbReference>
<proteinExistence type="predicted"/>
<sequence>MAKRVKFQIGDLVSIPLENESFGSMVGRILNIDGGSVLLEVYRTHPIANASEFDYDAVKDKRPILIMWCYNKAIKNGSWVIFDRKPVESYGDIYFYSEISTDEFSLTKDNGTVVGELTGVRVSAEEAKKHYPYGISNEIALPRRLKYLLQAEGILSPDSGT</sequence>
<accession>A0A398CUA2</accession>
<gene>
    <name evidence="1" type="ORF">D3H35_17915</name>
</gene>
<protein>
    <submittedName>
        <fullName evidence="1">Uncharacterized protein</fullName>
    </submittedName>
</protein>
<organism evidence="1 2">
    <name type="scientific">Cohnella faecalis</name>
    <dbReference type="NCBI Taxonomy" id="2315694"/>
    <lineage>
        <taxon>Bacteria</taxon>
        <taxon>Bacillati</taxon>
        <taxon>Bacillota</taxon>
        <taxon>Bacilli</taxon>
        <taxon>Bacillales</taxon>
        <taxon>Paenibacillaceae</taxon>
        <taxon>Cohnella</taxon>
    </lineage>
</organism>
<dbReference type="AlphaFoldDB" id="A0A398CUA2"/>